<comment type="caution">
    <text evidence="2">The sequence shown here is derived from an EMBL/GenBank/DDBJ whole genome shotgun (WGS) entry which is preliminary data.</text>
</comment>
<reference evidence="2" key="1">
    <citation type="submission" date="2016-03" db="EMBL/GenBank/DDBJ databases">
        <authorList>
            <person name="Borrel G."/>
            <person name="Mccann A."/>
            <person name="O'Toole P.W."/>
        </authorList>
    </citation>
    <scope>NUCLEOTIDE SEQUENCE</scope>
    <source>
        <strain evidence="2">183</strain>
    </source>
</reference>
<dbReference type="AlphaFoldDB" id="A0A8J8PF03"/>
<proteinExistence type="predicted"/>
<evidence type="ECO:0000313" key="2">
    <source>
        <dbReference type="EMBL" id="TQS84591.1"/>
    </source>
</evidence>
<sequence>MGLVPNGQPQLHFTTKTFDSKKLTLSADKHSRNISADNIFELILNSNDYDTFSPINDDQNIQESDLDMSNPYLMDNRLSTQMIESVKSIRDEIVMLGSVAKERIKGCYQRRQFRKGINNKKKELIEAIKSEIKRIYNEEFSQTEGKELYYTLKGIYKDEFPYTFLPVLIVSSSESFDYTKPKLYLIETLKVKDTSNRLEISRYYAHIYGSGLCKLVSHSSQSKEALLVQYDLNKIRDDLNNGKYDPSKIQYSTGTDSKSENQFHEIFNAVKELFHVHSHHSDENYSADCIIGCEAIPAGNVYVNMDIALKKILDQYRIRIIRYHELVSVHESRIIYDLIVDYAKLAQGVFYYAVNFLKIFNIDLSRLGIDVNSEIDAFDRASKSMEGISSHASSSFDIRYGRTIRVTSIALGAIALVTAIACTLYSSYPCAIGIACVIDALLILALFCINFMPRKFYSWV</sequence>
<evidence type="ECO:0000256" key="1">
    <source>
        <dbReference type="SAM" id="Phobius"/>
    </source>
</evidence>
<dbReference type="Proteomes" id="UP000752814">
    <property type="component" value="Unassembled WGS sequence"/>
</dbReference>
<accession>A0A8J8PF03</accession>
<dbReference type="EMBL" id="LVVT01000001">
    <property type="protein sequence ID" value="TQS84591.1"/>
    <property type="molecule type" value="Genomic_DNA"/>
</dbReference>
<protein>
    <submittedName>
        <fullName evidence="2">Uncharacterized protein</fullName>
    </submittedName>
</protein>
<keyword evidence="1" id="KW-0812">Transmembrane</keyword>
<name>A0A8J8PF03_9ARCH</name>
<organism evidence="2 3">
    <name type="scientific">Candidatus Methanomassiliicoccus intestinalis</name>
    <dbReference type="NCBI Taxonomy" id="1406512"/>
    <lineage>
        <taxon>Archaea</taxon>
        <taxon>Methanobacteriati</taxon>
        <taxon>Thermoplasmatota</taxon>
        <taxon>Thermoplasmata</taxon>
        <taxon>Methanomassiliicoccales</taxon>
        <taxon>Methanomassiliicoccaceae</taxon>
        <taxon>Methanomassiliicoccus</taxon>
    </lineage>
</organism>
<feature type="transmembrane region" description="Helical" evidence="1">
    <location>
        <begin position="432"/>
        <end position="452"/>
    </location>
</feature>
<evidence type="ECO:0000313" key="3">
    <source>
        <dbReference type="Proteomes" id="UP000752814"/>
    </source>
</evidence>
<feature type="transmembrane region" description="Helical" evidence="1">
    <location>
        <begin position="406"/>
        <end position="426"/>
    </location>
</feature>
<gene>
    <name evidence="2" type="ORF">A3207_00680</name>
</gene>
<keyword evidence="1" id="KW-0472">Membrane</keyword>
<keyword evidence="1" id="KW-1133">Transmembrane helix</keyword>